<sequence>MDFWLDNKPNYRRVKVNRFSGSGFIPRIKLNISPTNLKGALNNDLVSFRVFKGISNCSTEKLEGEVVKVIERFKTRFVAEIIKFSRKKLEVFFDDPQLSGLREVWGYFQEVQVGDKVVIQLHQFPPARMEGEVLKTLGHSSSGKVDFFSLIADLQLPGRFDDDKFQTEINKLQEMRESILAKNVSLYKNLEGKCFFTVDGINAKDFDDAICAERSENAFKLYVAIADVWGYLSLCPFIFEEAKRRGTSIYLVDKVIPMLPPILSEDLCSLKEGEKRHTICLFIEVDLTGKIKEETLQIFPATIISQKRFNYQEVNEFLNKYGTEGVNNIYGAEIEKSVISAYHVMKLIQKQRRNEGYQSLKIFQDKFELELNEKGELTSLCKNELGGTEAQQLVETCMILANQLVARFLAREDIETLYRTHRKPEIDRLKNFVEEVRELGCDFTVPQRDNIGVEVNILNGWLFEAKNSIHYKIIQHNLLQALPKAEYRSDNIGHFGINTDYYVHFTSPIRRLPDLLIHKSLWLCVFLRETTLHHEIINSALELREMAYLANITEQRSVLAEKRFVSRKIYKYLVAEKIKKEIDGVVMSRFPWGYMVLIDQIYDGFVRTKEWRALGQVVKLRKVDYSWDEFVEC</sequence>
<evidence type="ECO:0000256" key="1">
    <source>
        <dbReference type="ARBA" id="ARBA00022722"/>
    </source>
</evidence>
<evidence type="ECO:0000259" key="4">
    <source>
        <dbReference type="SMART" id="SM00955"/>
    </source>
</evidence>
<dbReference type="PANTHER" id="PTHR23355:SF9">
    <property type="entry name" value="DIS3-LIKE EXONUCLEASE 2"/>
    <property type="match status" value="1"/>
</dbReference>
<dbReference type="GO" id="GO:0004527">
    <property type="term" value="F:exonuclease activity"/>
    <property type="evidence" value="ECO:0007669"/>
    <property type="project" value="UniProtKB-KW"/>
</dbReference>
<accession>G8C3Y3</accession>
<dbReference type="Pfam" id="PF17876">
    <property type="entry name" value="CSD2"/>
    <property type="match status" value="1"/>
</dbReference>
<dbReference type="SUPFAM" id="SSF50249">
    <property type="entry name" value="Nucleic acid-binding proteins"/>
    <property type="match status" value="1"/>
</dbReference>
<protein>
    <submittedName>
        <fullName evidence="5">Ribonuclease R</fullName>
    </submittedName>
</protein>
<dbReference type="KEGG" id="mhb:MHM_05130"/>
<name>G8C3Y3_9MOLU</name>
<evidence type="ECO:0000313" key="5">
    <source>
        <dbReference type="EMBL" id="CCE67031.1"/>
    </source>
</evidence>
<dbReference type="SMART" id="SM00955">
    <property type="entry name" value="RNB"/>
    <property type="match status" value="1"/>
</dbReference>
<keyword evidence="2" id="KW-0378">Hydrolase</keyword>
<dbReference type="Pfam" id="PF00773">
    <property type="entry name" value="RNB"/>
    <property type="match status" value="1"/>
</dbReference>
<proteinExistence type="predicted"/>
<dbReference type="HOGENOM" id="CLU_002333_7_3_14"/>
<evidence type="ECO:0000256" key="2">
    <source>
        <dbReference type="ARBA" id="ARBA00022801"/>
    </source>
</evidence>
<dbReference type="GO" id="GO:0005829">
    <property type="term" value="C:cytosol"/>
    <property type="evidence" value="ECO:0007669"/>
    <property type="project" value="TreeGrafter"/>
</dbReference>
<dbReference type="GO" id="GO:0004540">
    <property type="term" value="F:RNA nuclease activity"/>
    <property type="evidence" value="ECO:0007669"/>
    <property type="project" value="InterPro"/>
</dbReference>
<evidence type="ECO:0000256" key="3">
    <source>
        <dbReference type="ARBA" id="ARBA00022839"/>
    </source>
</evidence>
<dbReference type="InterPro" id="IPR050180">
    <property type="entry name" value="RNR_Ribonuclease"/>
</dbReference>
<dbReference type="EMBL" id="HE613254">
    <property type="protein sequence ID" value="CCE67031.1"/>
    <property type="molecule type" value="Genomic_DNA"/>
</dbReference>
<organism evidence="5">
    <name type="scientific">Candidatus Mycoplasma haematominutum 'Birmingham 1'</name>
    <dbReference type="NCBI Taxonomy" id="1116213"/>
    <lineage>
        <taxon>Bacteria</taxon>
        <taxon>Bacillati</taxon>
        <taxon>Mycoplasmatota</taxon>
        <taxon>Mollicutes</taxon>
        <taxon>Mycoplasmataceae</taxon>
        <taxon>Mycoplasma</taxon>
    </lineage>
</organism>
<dbReference type="InterPro" id="IPR001900">
    <property type="entry name" value="RNase_II/R"/>
</dbReference>
<dbReference type="PANTHER" id="PTHR23355">
    <property type="entry name" value="RIBONUCLEASE"/>
    <property type="match status" value="1"/>
</dbReference>
<dbReference type="InterPro" id="IPR040476">
    <property type="entry name" value="CSD2"/>
</dbReference>
<reference evidence="5" key="2">
    <citation type="submission" date="2011-11" db="EMBL/GenBank/DDBJ databases">
        <authorList>
            <person name="Barker E."/>
        </authorList>
    </citation>
    <scope>NUCLEOTIDE SEQUENCE</scope>
    <source>
        <strain evidence="5">Birmingham 1</strain>
    </source>
</reference>
<dbReference type="GO" id="GO:0006402">
    <property type="term" value="P:mRNA catabolic process"/>
    <property type="evidence" value="ECO:0007669"/>
    <property type="project" value="TreeGrafter"/>
</dbReference>
<dbReference type="PATRIC" id="fig|1116213.3.peg.556"/>
<reference evidence="5" key="1">
    <citation type="submission" date="2011-11" db="EMBL/GenBank/DDBJ databases">
        <title>Complete genome sequence of Candidatus Mycoplasma haemominutum.</title>
        <authorList>
            <person name="Barker E.N."/>
            <person name="Darby A.C."/>
            <person name="Helps C.R."/>
            <person name="Peters I.R."/>
            <person name="Hughes M.A."/>
            <person name="Radford A.D."/>
            <person name="Novacco M."/>
            <person name="Boretti F."/>
            <person name="Hofmann-Lehmann R."/>
            <person name="Tasker S."/>
        </authorList>
    </citation>
    <scope>NUCLEOTIDE SEQUENCE</scope>
    <source>
        <strain evidence="5">Birmingham 1</strain>
    </source>
</reference>
<keyword evidence="3" id="KW-0269">Exonuclease</keyword>
<feature type="domain" description="RNB" evidence="4">
    <location>
        <begin position="187"/>
        <end position="527"/>
    </location>
</feature>
<dbReference type="AlphaFoldDB" id="G8C3Y3"/>
<gene>
    <name evidence="5" type="primary">rnr</name>
    <name evidence="5" type="ORF">MHM_05130</name>
</gene>
<dbReference type="GO" id="GO:0003723">
    <property type="term" value="F:RNA binding"/>
    <property type="evidence" value="ECO:0007669"/>
    <property type="project" value="InterPro"/>
</dbReference>
<dbReference type="InterPro" id="IPR012340">
    <property type="entry name" value="NA-bd_OB-fold"/>
</dbReference>
<keyword evidence="1" id="KW-0540">Nuclease</keyword>